<dbReference type="GO" id="GO:0016832">
    <property type="term" value="F:aldehyde-lyase activity"/>
    <property type="evidence" value="ECO:0007669"/>
    <property type="project" value="InterPro"/>
</dbReference>
<dbReference type="InterPro" id="IPR002204">
    <property type="entry name" value="3-OH-isobutyrate_DH-rel_CS"/>
</dbReference>
<organism evidence="11 12">
    <name type="scientific">Eleusine coracana subsp. coracana</name>
    <dbReference type="NCBI Taxonomy" id="191504"/>
    <lineage>
        <taxon>Eukaryota</taxon>
        <taxon>Viridiplantae</taxon>
        <taxon>Streptophyta</taxon>
        <taxon>Embryophyta</taxon>
        <taxon>Tracheophyta</taxon>
        <taxon>Spermatophyta</taxon>
        <taxon>Magnoliopsida</taxon>
        <taxon>Liliopsida</taxon>
        <taxon>Poales</taxon>
        <taxon>Poaceae</taxon>
        <taxon>PACMAD clade</taxon>
        <taxon>Chloridoideae</taxon>
        <taxon>Cynodonteae</taxon>
        <taxon>Eleusininae</taxon>
        <taxon>Eleusine</taxon>
    </lineage>
</organism>
<dbReference type="GO" id="GO:0016301">
    <property type="term" value="F:kinase activity"/>
    <property type="evidence" value="ECO:0007669"/>
    <property type="project" value="UniProtKB-KW"/>
</dbReference>
<dbReference type="InterPro" id="IPR050246">
    <property type="entry name" value="Class_II_FBP_aldolase"/>
</dbReference>
<keyword evidence="12" id="KW-1185">Reference proteome</keyword>
<evidence type="ECO:0000256" key="5">
    <source>
        <dbReference type="ARBA" id="ARBA00022840"/>
    </source>
</evidence>
<evidence type="ECO:0000259" key="8">
    <source>
        <dbReference type="Pfam" id="PF07005"/>
    </source>
</evidence>
<evidence type="ECO:0000256" key="3">
    <source>
        <dbReference type="ARBA" id="ARBA00022741"/>
    </source>
</evidence>
<dbReference type="PROSITE" id="PS00895">
    <property type="entry name" value="3_HYDROXYISOBUT_DH"/>
    <property type="match status" value="1"/>
</dbReference>
<evidence type="ECO:0000313" key="11">
    <source>
        <dbReference type="EMBL" id="GJN29096.1"/>
    </source>
</evidence>
<dbReference type="NCBIfam" id="TIGR00167">
    <property type="entry name" value="cbbA"/>
    <property type="match status" value="1"/>
</dbReference>
<dbReference type="InterPro" id="IPR029154">
    <property type="entry name" value="HIBADH-like_NADP-bd"/>
</dbReference>
<dbReference type="InterPro" id="IPR013328">
    <property type="entry name" value="6PGD_dom2"/>
</dbReference>
<feature type="domain" description="6-phosphogluconate dehydrogenase NADP-binding" evidence="7">
    <location>
        <begin position="348"/>
        <end position="443"/>
    </location>
</feature>
<sequence length="1397" mass="151205">MSSAAAASVAFVGAHDLSSRLAASFLRSGARVRCFTTEVRLSSPFRSRLLPPYGACKLSSMISIQLVSVQADQSAAAPAELGDVRCATPAEAAADAALVIVLSDADGIDELFFGVDGIVKGICRCWLVTVLTVAAATLMELCCMLDPILHAGEKKNVFLLDGYIFSDLSDELKQHIVVVASGRQDVAERARQFFHGKSKEVHFCLDKTIYFAEGEIGTSSKISLYYGYRIFVELVPKLLSDDPLLTNFLYSSRKNAVSSCSFFVSGREFHEPCDGYGKSSTFPLPLLAVAYQQLIHGSSAVTGVESASPLKVWEEAFGVNIIDAASQQIYDASKLADHVVMESKTAKRIGFIGLGAMGFGMASHLLKSGFSVVAYDVYKPTMARFADLGGSTEDSPEEVAKDVEILIIMVANEFQADNVLYGNAGAVPVLPAGTSVILSSTVSRICGLPQQKIRRLSPTQDNKKDVDETAISDYIRRQYDSNLADVSSFRLPFQLWCMNITGELFFDGNNYFRISNAKNSDASAVEDAISAPSTGILTSTASASIRDDSNNIRSPATVVAIDSPPLKDDLLTGQSIPLIEVSPVQSSMDDTIDLQDNIEHAINLLLDDSSRTPFSTPTTSHHGYFQKELMQFYVSYKDYTNLHMLFIDIIKFMVGYIIVDTTWHIDFFVKHLVANSINSAGASHIMASGTDEALHCTGAVLSALSEKLYIIKGGCGAARMFGNRVPHMLDNDYTPYSAVDIFVKDLGIVSFESSNSRIPVHVSSIAHQLFISGCPSIRSASGWGRCDDAAVVKEADAAISVLGEMDAWIICPFFLQGGRYTINDIHYVADSDRLIPAGETEFAKDASFGYKSSNLRQWVEEKTRGRISENQVSTISINLLRKEGPDAVCQHLCSLEKAELKGKRFLCRTAASFVSARIGIKPKPPICPNDLGLKRSLTGGLIIVGSYVPKTTKQVDELRSKCGESLRVIEVSVDMVSMRSTKDRDQEISRVVQLGNAYIQSRKDTLVLTSRQLITGKTPEESLEINCKVSSALVEIVRRINSRPRYIIAKGGITSSDIATKALEAQRAKVMGQALAGVPLWELGPESRLPGVPYIVFPGNVGDNSALATVVKNWTPPSRSSTKELLLNAEKGGYAIGAFNVYNLEGIEAVVAAAEAEKSPAILQVHPSALKQGGVPLVACCIAAAEQSCVPITVHYDHGTSKSDFLEALEMGFDSVMVDGSHLALGENILYTKSIASLAHVKDILVEAELGRLSGTEDGLTVEEYEAKFTDVAQADGFIDETSIDALAVCIGNVHGKYPPSGPNLRFDLLKDLRALTLKKGVTLVLHGASGLHHVLIKECIELGVRKFNVNTEVRNSYLESLKKPEKDLIQVMASAKEAMKAVVVEKIRLFGSAGKA</sequence>
<dbReference type="EMBL" id="BQKI01000081">
    <property type="protein sequence ID" value="GJN29096.1"/>
    <property type="molecule type" value="Genomic_DNA"/>
</dbReference>
<evidence type="ECO:0000256" key="4">
    <source>
        <dbReference type="ARBA" id="ARBA00022777"/>
    </source>
</evidence>
<dbReference type="Gene3D" id="3.40.980.20">
    <property type="entry name" value="Four-carbon acid sugar kinase, nucleotide binding domain"/>
    <property type="match status" value="1"/>
</dbReference>
<evidence type="ECO:0008006" key="13">
    <source>
        <dbReference type="Google" id="ProtNLM"/>
    </source>
</evidence>
<dbReference type="Gene3D" id="3.40.50.10840">
    <property type="entry name" value="Putative sugar-binding, N-terminal domain"/>
    <property type="match status" value="1"/>
</dbReference>
<dbReference type="Pfam" id="PF03446">
    <property type="entry name" value="NAD_binding_2"/>
    <property type="match status" value="1"/>
</dbReference>
<comment type="caution">
    <text evidence="11">The sequence shown here is derived from an EMBL/GenBank/DDBJ whole genome shotgun (WGS) entry which is preliminary data.</text>
</comment>
<name>A0AAV5F2Q6_ELECO</name>
<feature type="domain" description="Four-carbon acid sugar kinase nucleotide binding" evidence="10">
    <location>
        <begin position="941"/>
        <end position="1107"/>
    </location>
</feature>
<dbReference type="GO" id="GO:0016491">
    <property type="term" value="F:oxidoreductase activity"/>
    <property type="evidence" value="ECO:0007669"/>
    <property type="project" value="InterPro"/>
</dbReference>
<keyword evidence="3" id="KW-0547">Nucleotide-binding</keyword>
<dbReference type="Gene3D" id="1.10.1040.10">
    <property type="entry name" value="N-(1-d-carboxylethyl)-l-norvaline Dehydrogenase, domain 2"/>
    <property type="match status" value="1"/>
</dbReference>
<dbReference type="InterPro" id="IPR042213">
    <property type="entry name" value="NBD_C_sf"/>
</dbReference>
<dbReference type="SUPFAM" id="SSF142764">
    <property type="entry name" value="YgbK-like"/>
    <property type="match status" value="1"/>
</dbReference>
<dbReference type="Pfam" id="PF14833">
    <property type="entry name" value="NAD_binding_11"/>
    <property type="match status" value="1"/>
</dbReference>
<proteinExistence type="inferred from homology"/>
<dbReference type="Pfam" id="PF17042">
    <property type="entry name" value="NBD_C"/>
    <property type="match status" value="1"/>
</dbReference>
<reference evidence="11" key="1">
    <citation type="journal article" date="2018" name="DNA Res.">
        <title>Multiple hybrid de novo genome assembly of finger millet, an orphan allotetraploid crop.</title>
        <authorList>
            <person name="Hatakeyama M."/>
            <person name="Aluri S."/>
            <person name="Balachadran M.T."/>
            <person name="Sivarajan S.R."/>
            <person name="Patrignani A."/>
            <person name="Gruter S."/>
            <person name="Poveda L."/>
            <person name="Shimizu-Inatsugi R."/>
            <person name="Baeten J."/>
            <person name="Francoijs K.J."/>
            <person name="Nataraja K.N."/>
            <person name="Reddy Y.A.N."/>
            <person name="Phadnis S."/>
            <person name="Ravikumar R.L."/>
            <person name="Schlapbach R."/>
            <person name="Sreeman S.M."/>
            <person name="Shimizu K.K."/>
        </authorList>
    </citation>
    <scope>NUCLEOTIDE SEQUENCE</scope>
</reference>
<dbReference type="GO" id="GO:0005975">
    <property type="term" value="P:carbohydrate metabolic process"/>
    <property type="evidence" value="ECO:0007669"/>
    <property type="project" value="InterPro"/>
</dbReference>
<dbReference type="GO" id="GO:0051287">
    <property type="term" value="F:NAD binding"/>
    <property type="evidence" value="ECO:0007669"/>
    <property type="project" value="InterPro"/>
</dbReference>
<dbReference type="InterPro" id="IPR000771">
    <property type="entry name" value="FBA_II"/>
</dbReference>
<evidence type="ECO:0000256" key="6">
    <source>
        <dbReference type="ARBA" id="ARBA00023277"/>
    </source>
</evidence>
<evidence type="ECO:0000313" key="12">
    <source>
        <dbReference type="Proteomes" id="UP001054889"/>
    </source>
</evidence>
<keyword evidence="6" id="KW-0119">Carbohydrate metabolism</keyword>
<dbReference type="SUPFAM" id="SSF51569">
    <property type="entry name" value="Aldolase"/>
    <property type="match status" value="1"/>
</dbReference>
<comment type="similarity">
    <text evidence="1">Belongs to the four-carbon acid sugar kinase family.</text>
</comment>
<dbReference type="InterPro" id="IPR031475">
    <property type="entry name" value="NBD_C"/>
</dbReference>
<dbReference type="GO" id="GO:0008270">
    <property type="term" value="F:zinc ion binding"/>
    <property type="evidence" value="ECO:0007669"/>
    <property type="project" value="InterPro"/>
</dbReference>
<evidence type="ECO:0000256" key="2">
    <source>
        <dbReference type="ARBA" id="ARBA00022679"/>
    </source>
</evidence>
<reference evidence="11" key="2">
    <citation type="submission" date="2021-12" db="EMBL/GenBank/DDBJ databases">
        <title>Resequencing data analysis of finger millet.</title>
        <authorList>
            <person name="Hatakeyama M."/>
            <person name="Aluri S."/>
            <person name="Balachadran M.T."/>
            <person name="Sivarajan S.R."/>
            <person name="Poveda L."/>
            <person name="Shimizu-Inatsugi R."/>
            <person name="Schlapbach R."/>
            <person name="Sreeman S.M."/>
            <person name="Shimizu K.K."/>
        </authorList>
    </citation>
    <scope>NUCLEOTIDE SEQUENCE</scope>
</reference>
<keyword evidence="5" id="KW-0067">ATP-binding</keyword>
<dbReference type="SUPFAM" id="SSF51735">
    <property type="entry name" value="NAD(P)-binding Rossmann-fold domains"/>
    <property type="match status" value="1"/>
</dbReference>
<dbReference type="GO" id="GO:0050661">
    <property type="term" value="F:NADP binding"/>
    <property type="evidence" value="ECO:0007669"/>
    <property type="project" value="InterPro"/>
</dbReference>
<accession>A0AAV5F2Q6</accession>
<dbReference type="InterPro" id="IPR008927">
    <property type="entry name" value="6-PGluconate_DH-like_C_sf"/>
</dbReference>
<evidence type="ECO:0000259" key="9">
    <source>
        <dbReference type="Pfam" id="PF14833"/>
    </source>
</evidence>
<dbReference type="GO" id="GO:0005524">
    <property type="term" value="F:ATP binding"/>
    <property type="evidence" value="ECO:0007669"/>
    <property type="project" value="UniProtKB-KW"/>
</dbReference>
<evidence type="ECO:0000259" key="10">
    <source>
        <dbReference type="Pfam" id="PF17042"/>
    </source>
</evidence>
<feature type="domain" description="Four-carbon acid sugar kinase N-terminal" evidence="8">
    <location>
        <begin position="793"/>
        <end position="916"/>
    </location>
</feature>
<dbReference type="InterPro" id="IPR013785">
    <property type="entry name" value="Aldolase_TIM"/>
</dbReference>
<dbReference type="CDD" id="cd00947">
    <property type="entry name" value="TBP_aldolase_IIB"/>
    <property type="match status" value="1"/>
</dbReference>
<dbReference type="InterPro" id="IPR037051">
    <property type="entry name" value="4-carb_acid_sugar_kinase_N_sf"/>
</dbReference>
<feature type="domain" description="3-hydroxyisobutyrate dehydrogenase-like NAD-binding" evidence="9">
    <location>
        <begin position="704"/>
        <end position="773"/>
    </location>
</feature>
<evidence type="ECO:0000259" key="7">
    <source>
        <dbReference type="Pfam" id="PF03446"/>
    </source>
</evidence>
<dbReference type="Proteomes" id="UP001054889">
    <property type="component" value="Unassembled WGS sequence"/>
</dbReference>
<dbReference type="Pfam" id="PF01116">
    <property type="entry name" value="F_bP_aldolase"/>
    <property type="match status" value="1"/>
</dbReference>
<dbReference type="InterPro" id="IPR006115">
    <property type="entry name" value="6PGDH_NADP-bd"/>
</dbReference>
<protein>
    <recommendedName>
        <fullName evidence="13">Ketose-bisphosphate aldolase class-II family protein</fullName>
    </recommendedName>
</protein>
<dbReference type="Gene3D" id="3.40.50.720">
    <property type="entry name" value="NAD(P)-binding Rossmann-like Domain"/>
    <property type="match status" value="2"/>
</dbReference>
<evidence type="ECO:0000256" key="1">
    <source>
        <dbReference type="ARBA" id="ARBA00005715"/>
    </source>
</evidence>
<dbReference type="SUPFAM" id="SSF48179">
    <property type="entry name" value="6-phosphogluconate dehydrogenase C-terminal domain-like"/>
    <property type="match status" value="1"/>
</dbReference>
<keyword evidence="4" id="KW-0418">Kinase</keyword>
<dbReference type="Pfam" id="PF07005">
    <property type="entry name" value="SBD_N"/>
    <property type="match status" value="1"/>
</dbReference>
<dbReference type="PANTHER" id="PTHR30304:SF0">
    <property type="entry name" value="D-TAGATOSE-1,6-BISPHOSPHATE ALDOLASE SUBUNIT GATY-RELATED"/>
    <property type="match status" value="1"/>
</dbReference>
<gene>
    <name evidence="11" type="primary">gb17289</name>
    <name evidence="11" type="ORF">PR202_gb17289</name>
</gene>
<dbReference type="PANTHER" id="PTHR30304">
    <property type="entry name" value="D-TAGATOSE-1,6-BISPHOSPHATE ALDOLASE"/>
    <property type="match status" value="1"/>
</dbReference>
<dbReference type="InterPro" id="IPR036291">
    <property type="entry name" value="NAD(P)-bd_dom_sf"/>
</dbReference>
<keyword evidence="2" id="KW-0808">Transferase</keyword>
<dbReference type="InterPro" id="IPR010737">
    <property type="entry name" value="4-carb_acid_sugar_kinase_N"/>
</dbReference>
<dbReference type="Gene3D" id="3.20.20.70">
    <property type="entry name" value="Aldolase class I"/>
    <property type="match status" value="1"/>
</dbReference>